<feature type="modified residue" description="4-aspartylphosphate" evidence="6">
    <location>
        <position position="1126"/>
    </location>
</feature>
<dbReference type="InParanoid" id="Q5AY10"/>
<dbReference type="FunFam" id="3.30.450.40:FF:000083">
    <property type="entry name" value="Sensor histidine kinase/response regulator, putative (AFU_orthologue AFUA_4G00660)"/>
    <property type="match status" value="1"/>
</dbReference>
<dbReference type="PANTHER" id="PTHR43047">
    <property type="entry name" value="TWO-COMPONENT HISTIDINE PROTEIN KINASE"/>
    <property type="match status" value="1"/>
</dbReference>
<accession>C8V2F9</accession>
<dbReference type="PROSITE" id="PS50109">
    <property type="entry name" value="HIS_KIN"/>
    <property type="match status" value="1"/>
</dbReference>
<dbReference type="SMART" id="SM00448">
    <property type="entry name" value="REC"/>
    <property type="match status" value="1"/>
</dbReference>
<dbReference type="EMBL" id="BN001301">
    <property type="protein sequence ID" value="CBF71525.1"/>
    <property type="molecule type" value="Genomic_DNA"/>
</dbReference>
<feature type="region of interest" description="Disordered" evidence="7">
    <location>
        <begin position="261"/>
        <end position="329"/>
    </location>
</feature>
<dbReference type="CDD" id="cd17546">
    <property type="entry name" value="REC_hyHK_CKI1_RcsC-like"/>
    <property type="match status" value="1"/>
</dbReference>
<dbReference type="InterPro" id="IPR003594">
    <property type="entry name" value="HATPase_dom"/>
</dbReference>
<comment type="catalytic activity">
    <reaction evidence="1">
        <text>ATP + protein L-histidine = ADP + protein N-phospho-L-histidine.</text>
        <dbReference type="EC" id="2.7.13.3"/>
    </reaction>
</comment>
<dbReference type="SMART" id="SM00387">
    <property type="entry name" value="HATPase_c"/>
    <property type="match status" value="1"/>
</dbReference>
<evidence type="ECO:0000256" key="3">
    <source>
        <dbReference type="ARBA" id="ARBA00022553"/>
    </source>
</evidence>
<reference evidence="11" key="2">
    <citation type="journal article" date="2009" name="Fungal Genet. Biol.">
        <title>The 2008 update of the Aspergillus nidulans genome annotation: a community effort.</title>
        <authorList>
            <person name="Wortman J.R."/>
            <person name="Gilsenan J.M."/>
            <person name="Joardar V."/>
            <person name="Deegan J."/>
            <person name="Clutterbuck J."/>
            <person name="Andersen M.R."/>
            <person name="Archer D."/>
            <person name="Bencina M."/>
            <person name="Braus G."/>
            <person name="Coutinho P."/>
            <person name="von Dohren H."/>
            <person name="Doonan J."/>
            <person name="Driessen A.J."/>
            <person name="Durek P."/>
            <person name="Espeso E."/>
            <person name="Fekete E."/>
            <person name="Flipphi M."/>
            <person name="Estrada C.G."/>
            <person name="Geysens S."/>
            <person name="Goldman G."/>
            <person name="de Groot P.W."/>
            <person name="Hansen K."/>
            <person name="Harris S.D."/>
            <person name="Heinekamp T."/>
            <person name="Helmstaedt K."/>
            <person name="Henrissat B."/>
            <person name="Hofmann G."/>
            <person name="Homan T."/>
            <person name="Horio T."/>
            <person name="Horiuchi H."/>
            <person name="James S."/>
            <person name="Jones M."/>
            <person name="Karaffa L."/>
            <person name="Karanyi Z."/>
            <person name="Kato M."/>
            <person name="Keller N."/>
            <person name="Kelly D.E."/>
            <person name="Kiel J.A."/>
            <person name="Kim J.M."/>
            <person name="van der Klei I.J."/>
            <person name="Klis F.M."/>
            <person name="Kovalchuk A."/>
            <person name="Krasevec N."/>
            <person name="Kubicek C.P."/>
            <person name="Liu B."/>
            <person name="Maccabe A."/>
            <person name="Meyer V."/>
            <person name="Mirabito P."/>
            <person name="Miskei M."/>
            <person name="Mos M."/>
            <person name="Mullins J."/>
            <person name="Nelson D.R."/>
            <person name="Nielsen J."/>
            <person name="Oakley B.R."/>
            <person name="Osmani S.A."/>
            <person name="Pakula T."/>
            <person name="Paszewski A."/>
            <person name="Paulsen I."/>
            <person name="Pilsyk S."/>
            <person name="Pocsi I."/>
            <person name="Punt P.J."/>
            <person name="Ram A.F."/>
            <person name="Ren Q."/>
            <person name="Robellet X."/>
            <person name="Robson G."/>
            <person name="Seiboth B."/>
            <person name="van Solingen P."/>
            <person name="Specht T."/>
            <person name="Sun J."/>
            <person name="Taheri-Talesh N."/>
            <person name="Takeshita N."/>
            <person name="Ussery D."/>
            <person name="vanKuyk P.A."/>
            <person name="Visser H."/>
            <person name="van de Vondervoort P.J."/>
            <person name="de Vries R.P."/>
            <person name="Walton J."/>
            <person name="Xiang X."/>
            <person name="Xiong Y."/>
            <person name="Zeng A.P."/>
            <person name="Brandt B.W."/>
            <person name="Cornell M.J."/>
            <person name="van den Hondel C.A."/>
            <person name="Visser J."/>
            <person name="Oliver S.G."/>
            <person name="Turner G."/>
        </authorList>
    </citation>
    <scope>GENOME REANNOTATION</scope>
    <source>
        <strain evidence="11">FGSC A4 / ATCC 38163 / CBS 112.46 / NRRL 194 / M139</strain>
    </source>
</reference>
<feature type="region of interest" description="Disordered" evidence="7">
    <location>
        <begin position="1"/>
        <end position="24"/>
    </location>
</feature>
<dbReference type="InterPro" id="IPR003018">
    <property type="entry name" value="GAF"/>
</dbReference>
<dbReference type="Gene3D" id="3.40.50.2300">
    <property type="match status" value="1"/>
</dbReference>
<dbReference type="RefSeq" id="XP_664424.1">
    <property type="nucleotide sequence ID" value="XM_659332.2"/>
</dbReference>
<dbReference type="Gene3D" id="3.30.565.10">
    <property type="entry name" value="Histidine kinase-like ATPase, C-terminal domain"/>
    <property type="match status" value="1"/>
</dbReference>
<protein>
    <recommendedName>
        <fullName evidence="2">histidine kinase</fullName>
        <ecNumber evidence="2">2.7.13.3</ecNumber>
    </recommendedName>
</protein>
<dbReference type="SUPFAM" id="SSF55781">
    <property type="entry name" value="GAF domain-like"/>
    <property type="match status" value="1"/>
</dbReference>
<accession>Q5AY10</accession>
<dbReference type="eggNOG" id="KOG0519">
    <property type="taxonomic scope" value="Eukaryota"/>
</dbReference>
<dbReference type="Pfam" id="PF00512">
    <property type="entry name" value="HisKA"/>
    <property type="match status" value="1"/>
</dbReference>
<evidence type="ECO:0000259" key="9">
    <source>
        <dbReference type="PROSITE" id="PS50110"/>
    </source>
</evidence>
<dbReference type="SUPFAM" id="SSF52172">
    <property type="entry name" value="CheY-like"/>
    <property type="match status" value="1"/>
</dbReference>
<dbReference type="OMA" id="YREEKMV"/>
<dbReference type="GO" id="GO:0009927">
    <property type="term" value="F:histidine phosphotransfer kinase activity"/>
    <property type="evidence" value="ECO:0000318"/>
    <property type="project" value="GO_Central"/>
</dbReference>
<dbReference type="GO" id="GO:0000155">
    <property type="term" value="F:phosphorelay sensor kinase activity"/>
    <property type="evidence" value="ECO:0000318"/>
    <property type="project" value="GO_Central"/>
</dbReference>
<name>Q5AY10_EMENI</name>
<feature type="compositionally biased region" description="Polar residues" evidence="7">
    <location>
        <begin position="1"/>
        <end position="10"/>
    </location>
</feature>
<evidence type="ECO:0000259" key="8">
    <source>
        <dbReference type="PROSITE" id="PS50109"/>
    </source>
</evidence>
<dbReference type="Gene3D" id="1.10.287.130">
    <property type="match status" value="1"/>
</dbReference>
<dbReference type="PROSITE" id="PS50110">
    <property type="entry name" value="RESPONSE_REGULATORY"/>
    <property type="match status" value="1"/>
</dbReference>
<feature type="domain" description="Histidine kinase" evidence="8">
    <location>
        <begin position="587"/>
        <end position="848"/>
    </location>
</feature>
<evidence type="ECO:0000256" key="6">
    <source>
        <dbReference type="PROSITE-ProRule" id="PRU00169"/>
    </source>
</evidence>
<keyword evidence="4" id="KW-0808">Transferase</keyword>
<evidence type="ECO:0000256" key="4">
    <source>
        <dbReference type="ARBA" id="ARBA00022679"/>
    </source>
</evidence>
<feature type="compositionally biased region" description="Basic and acidic residues" evidence="7">
    <location>
        <begin position="268"/>
        <end position="304"/>
    </location>
</feature>
<evidence type="ECO:0000313" key="10">
    <source>
        <dbReference type="EMBL" id="CBF71525.1"/>
    </source>
</evidence>
<sequence length="1212" mass="134505">MDSPTNSTTSEKSRDGPRKYAYNHEGALSEKYAQESVGNNPNASRDNVLTVFAQLAAVRMNAQRAMISLFDRKQQYVIAEATPRCCLRGESGRDQADGLWLGVGQFPRQRIPMCYHAMKSFIDDESDFFVVNDLTKDERFCDHSCVTGHPHNRFYVSVPIQSPDDYIIGAVAVLDNKPRDGISGEQERFLSELAATVMDHLLSQRAMREEYREEKMVRALGLFVKGKSHLNEWFDSGENSNSRQRDQMGRINRKLEQMQVSEYSSGEKGNEQGKKASRPPRDEKSKHESPVQKFINDDNERRDSGIGTQDVQALKKRPKLSPTTSHLQDTLAPTNVRSVVNRAASMLYQALDVEGVMFIDASVYARRKAVGSNHGKRRDAYNVEHQERHGGSDEDIPSATKDDSRLNSPASEDDEDAHSLVLGHYTTSTSELGINLSDSHYVSLSGSFISHLIDQYPRGKIFHIEEDGSISLSYEGLADEMQHPGEGGRGAPTSDPDVINVKQETSDIQQLMKVLPDARCVAIYPIWDFQRGRYFTINLVWANDPGRVLSEPKDLTYLAAFSNTVMAEVSRLDLEAADRAKGDFISSISHELRSPLHGLLGTVELLQEMVSGYAQHSLIETVYSCGRTLLDTLNHLLDYAKINTLSQPKQLENLGQKALSEARPAVPGSLQDEDLGVLVQEVVEGILAGVEYQRRGVDGGSGGRRGPYGNANSRLITIVDIEWNDSWRYSVYAGAWRRVVMNLFGNALKYTQTGYIRLFMRNDTLKRDGQNADPAIRMTFSDSGRGMSKDFIANHLYTAFHQEDTTSPGLGVGLHLVHQIVKSLNGTIDFASELGKGTDVDVVLPINPPEDPAPAAPLYDSLKEKLQGKTISLFTQSSKLGNLGMDTRVFNNMLISLGRMTTGWFGLRVLTLEEYDRGEADFAIVTEHEYKTYYHKGSSMPKEQGSGEIQPMYPLIVLSERASSWRTIGESMDEVIFLTQPVSPKTLATAFEHCLAASTTALDRAEDSDLMPMPEKRKQSSPVVDGDSPNKKTVTETMVDGETDIKTGPATDGKIAGATAGAVNGASCANDNPARHRILLVEDNQVNLKVIEMCVKTAGFTYETATNGLEALERFKDTQFDVVIMDVSMPVMDGLTATREMRKFERRCRSNCEQNQDRKRATIIALTAVLSASTQHEATVSGVDLFLTKPAPLKQLKEILEDLREGKEIGQE</sequence>
<dbReference type="EC" id="2.7.13.3" evidence="2"/>
<reference evidence="11" key="1">
    <citation type="journal article" date="2005" name="Nature">
        <title>Sequencing of Aspergillus nidulans and comparative analysis with A. fumigatus and A. oryzae.</title>
        <authorList>
            <person name="Galagan J.E."/>
            <person name="Calvo S.E."/>
            <person name="Cuomo C."/>
            <person name="Ma L.J."/>
            <person name="Wortman J.R."/>
            <person name="Batzoglou S."/>
            <person name="Lee S.I."/>
            <person name="Basturkmen M."/>
            <person name="Spevak C.C."/>
            <person name="Clutterbuck J."/>
            <person name="Kapitonov V."/>
            <person name="Jurka J."/>
            <person name="Scazzocchio C."/>
            <person name="Farman M."/>
            <person name="Butler J."/>
            <person name="Purcell S."/>
            <person name="Harris S."/>
            <person name="Braus G.H."/>
            <person name="Draht O."/>
            <person name="Busch S."/>
            <person name="D'Enfert C."/>
            <person name="Bouchier C."/>
            <person name="Goldman G.H."/>
            <person name="Bell-Pedersen D."/>
            <person name="Griffiths-Jones S."/>
            <person name="Doonan J.H."/>
            <person name="Yu J."/>
            <person name="Vienken K."/>
            <person name="Pain A."/>
            <person name="Freitag M."/>
            <person name="Selker E.U."/>
            <person name="Archer D.B."/>
            <person name="Penalva M.A."/>
            <person name="Oakley B.R."/>
            <person name="Momany M."/>
            <person name="Tanaka T."/>
            <person name="Kumagai T."/>
            <person name="Asai K."/>
            <person name="Machida M."/>
            <person name="Nierman W.C."/>
            <person name="Denning D.W."/>
            <person name="Caddick M."/>
            <person name="Hynes M."/>
            <person name="Paoletti M."/>
            <person name="Fischer R."/>
            <person name="Miller B."/>
            <person name="Dyer P."/>
            <person name="Sachs M.S."/>
            <person name="Osmani S.A."/>
            <person name="Birren B.W."/>
        </authorList>
    </citation>
    <scope>NUCLEOTIDE SEQUENCE [LARGE SCALE GENOMIC DNA]</scope>
    <source>
        <strain evidence="11">FGSC A4 / ATCC 38163 / CBS 112.46 / NRRL 194 / M139</strain>
    </source>
</reference>
<dbReference type="Gene3D" id="3.30.450.40">
    <property type="match status" value="1"/>
</dbReference>
<proteinExistence type="predicted"/>
<dbReference type="GeneID" id="2870501"/>
<keyword evidence="3 6" id="KW-0597">Phosphoprotein</keyword>
<dbReference type="SUPFAM" id="SSF55874">
    <property type="entry name" value="ATPase domain of HSP90 chaperone/DNA topoisomerase II/histidine kinase"/>
    <property type="match status" value="1"/>
</dbReference>
<evidence type="ECO:0000256" key="7">
    <source>
        <dbReference type="SAM" id="MobiDB-lite"/>
    </source>
</evidence>
<gene>
    <name evidence="10" type="ORF">ANIA_06820</name>
</gene>
<dbReference type="InterPro" id="IPR001789">
    <property type="entry name" value="Sig_transdc_resp-reg_receiver"/>
</dbReference>
<dbReference type="Pfam" id="PF00072">
    <property type="entry name" value="Response_reg"/>
    <property type="match status" value="1"/>
</dbReference>
<dbReference type="GO" id="GO:0000160">
    <property type="term" value="P:phosphorelay signal transduction system"/>
    <property type="evidence" value="ECO:0000318"/>
    <property type="project" value="GO_Central"/>
</dbReference>
<feature type="region of interest" description="Disordered" evidence="7">
    <location>
        <begin position="1007"/>
        <end position="1033"/>
    </location>
</feature>
<dbReference type="InterPro" id="IPR005467">
    <property type="entry name" value="His_kinase_dom"/>
</dbReference>
<feature type="compositionally biased region" description="Basic and acidic residues" evidence="7">
    <location>
        <begin position="378"/>
        <end position="392"/>
    </location>
</feature>
<dbReference type="InterPro" id="IPR029016">
    <property type="entry name" value="GAF-like_dom_sf"/>
</dbReference>
<dbReference type="InterPro" id="IPR004358">
    <property type="entry name" value="Sig_transdc_His_kin-like_C"/>
</dbReference>
<dbReference type="HOGENOM" id="CLU_002763_3_0_1"/>
<dbReference type="InterPro" id="IPR011006">
    <property type="entry name" value="CheY-like_superfamily"/>
</dbReference>
<keyword evidence="5 10" id="KW-0418">Kinase</keyword>
<dbReference type="InterPro" id="IPR036890">
    <property type="entry name" value="HATPase_C_sf"/>
</dbReference>
<keyword evidence="11" id="KW-1185">Reference proteome</keyword>
<dbReference type="AlphaFoldDB" id="Q5AY10"/>
<dbReference type="PANTHER" id="PTHR43047:SF74">
    <property type="entry name" value="HISTIDINE KINASE-RELATED"/>
    <property type="match status" value="1"/>
</dbReference>
<dbReference type="PRINTS" id="PR00344">
    <property type="entry name" value="BCTRLSENSOR"/>
</dbReference>
<dbReference type="GO" id="GO:0005886">
    <property type="term" value="C:plasma membrane"/>
    <property type="evidence" value="ECO:0000318"/>
    <property type="project" value="GO_Central"/>
</dbReference>
<feature type="region of interest" description="Disordered" evidence="7">
    <location>
        <begin position="368"/>
        <end position="416"/>
    </location>
</feature>
<evidence type="ECO:0000256" key="2">
    <source>
        <dbReference type="ARBA" id="ARBA00012438"/>
    </source>
</evidence>
<feature type="compositionally biased region" description="Basic residues" evidence="7">
    <location>
        <begin position="368"/>
        <end position="377"/>
    </location>
</feature>
<dbReference type="InterPro" id="IPR003661">
    <property type="entry name" value="HisK_dim/P_dom"/>
</dbReference>
<evidence type="ECO:0000256" key="1">
    <source>
        <dbReference type="ARBA" id="ARBA00000085"/>
    </source>
</evidence>
<dbReference type="KEGG" id="ani:ANIA_06820"/>
<evidence type="ECO:0000313" key="11">
    <source>
        <dbReference type="Proteomes" id="UP000000560"/>
    </source>
</evidence>
<dbReference type="Proteomes" id="UP000000560">
    <property type="component" value="Chromosome I"/>
</dbReference>
<dbReference type="SMART" id="SM00388">
    <property type="entry name" value="HisKA"/>
    <property type="match status" value="1"/>
</dbReference>
<evidence type="ECO:0000256" key="5">
    <source>
        <dbReference type="ARBA" id="ARBA00022777"/>
    </source>
</evidence>
<dbReference type="CDD" id="cd00082">
    <property type="entry name" value="HisKA"/>
    <property type="match status" value="1"/>
</dbReference>
<dbReference type="InterPro" id="IPR036097">
    <property type="entry name" value="HisK_dim/P_sf"/>
</dbReference>
<feature type="domain" description="Response regulatory" evidence="9">
    <location>
        <begin position="1077"/>
        <end position="1204"/>
    </location>
</feature>
<dbReference type="OrthoDB" id="303614at2759"/>
<organism evidence="10 11">
    <name type="scientific">Emericella nidulans (strain FGSC A4 / ATCC 38163 / CBS 112.46 / NRRL 194 / M139)</name>
    <name type="common">Aspergillus nidulans</name>
    <dbReference type="NCBI Taxonomy" id="227321"/>
    <lineage>
        <taxon>Eukaryota</taxon>
        <taxon>Fungi</taxon>
        <taxon>Dikarya</taxon>
        <taxon>Ascomycota</taxon>
        <taxon>Pezizomycotina</taxon>
        <taxon>Eurotiomycetes</taxon>
        <taxon>Eurotiomycetidae</taxon>
        <taxon>Eurotiales</taxon>
        <taxon>Aspergillaceae</taxon>
        <taxon>Aspergillus</taxon>
        <taxon>Aspergillus subgen. Nidulantes</taxon>
    </lineage>
</organism>
<dbReference type="Pfam" id="PF02518">
    <property type="entry name" value="HATPase_c"/>
    <property type="match status" value="1"/>
</dbReference>
<dbReference type="Pfam" id="PF01590">
    <property type="entry name" value="GAF"/>
    <property type="match status" value="1"/>
</dbReference>
<dbReference type="FunFam" id="1.10.287.130:FF:000023">
    <property type="entry name" value="Sensor histidine kinase/response regulator, putative"/>
    <property type="match status" value="1"/>
</dbReference>
<dbReference type="SUPFAM" id="SSF47384">
    <property type="entry name" value="Homodimeric domain of signal transducing histidine kinase"/>
    <property type="match status" value="1"/>
</dbReference>